<name>A0A166KQ66_9AGAM</name>
<dbReference type="STRING" id="436010.A0A166KQ66"/>
<evidence type="ECO:0000259" key="1">
    <source>
        <dbReference type="Pfam" id="PF14214"/>
    </source>
</evidence>
<proteinExistence type="predicted"/>
<feature type="domain" description="Helitron helicase-like" evidence="1">
    <location>
        <begin position="278"/>
        <end position="419"/>
    </location>
</feature>
<dbReference type="EMBL" id="KV417542">
    <property type="protein sequence ID" value="KZP22144.1"/>
    <property type="molecule type" value="Genomic_DNA"/>
</dbReference>
<keyword evidence="3" id="KW-1185">Reference proteome</keyword>
<evidence type="ECO:0000313" key="3">
    <source>
        <dbReference type="Proteomes" id="UP000076532"/>
    </source>
</evidence>
<dbReference type="Proteomes" id="UP000076532">
    <property type="component" value="Unassembled WGS sequence"/>
</dbReference>
<accession>A0A166KQ66</accession>
<dbReference type="AlphaFoldDB" id="A0A166KQ66"/>
<dbReference type="InterPro" id="IPR025476">
    <property type="entry name" value="Helitron_helicase-like"/>
</dbReference>
<protein>
    <recommendedName>
        <fullName evidence="1">Helitron helicase-like domain-containing protein</fullName>
    </recommendedName>
</protein>
<dbReference type="PANTHER" id="PTHR45786:SF74">
    <property type="entry name" value="ATP-DEPENDENT DNA HELICASE"/>
    <property type="match status" value="1"/>
</dbReference>
<organism evidence="2 3">
    <name type="scientific">Athelia psychrophila</name>
    <dbReference type="NCBI Taxonomy" id="1759441"/>
    <lineage>
        <taxon>Eukaryota</taxon>
        <taxon>Fungi</taxon>
        <taxon>Dikarya</taxon>
        <taxon>Basidiomycota</taxon>
        <taxon>Agaricomycotina</taxon>
        <taxon>Agaricomycetes</taxon>
        <taxon>Agaricomycetidae</taxon>
        <taxon>Atheliales</taxon>
        <taxon>Atheliaceae</taxon>
        <taxon>Athelia</taxon>
    </lineage>
</organism>
<dbReference type="PANTHER" id="PTHR45786">
    <property type="entry name" value="DNA BINDING PROTEIN-LIKE"/>
    <property type="match status" value="1"/>
</dbReference>
<dbReference type="Pfam" id="PF14214">
    <property type="entry name" value="Helitron_like_N"/>
    <property type="match status" value="1"/>
</dbReference>
<evidence type="ECO:0000313" key="2">
    <source>
        <dbReference type="EMBL" id="KZP22144.1"/>
    </source>
</evidence>
<sequence>MDASCSHCGAWHWIDERVTASSLRNPKFGSCCDHGHVRLEALPPPPYPLQQLFLGTTSQSREFLENIRQYNAAFAFTSLGVKQDHAVNAGTGPYVFRIQGQLCHRAGALLPQPGHVPSYAQLYIHDPRTALQYRQHRNGNVREDTMQILQNAISASHYYAHLYKHAHEVLREHNDVPDVSIRLRCAPSQDRRRYNLPTADEVAVILPGDGSQPTDSRDIILRLRAPEGPLQRISDGHAAYACLHYVLLFPHGEDGWHWDLRMHDPEKEQPRRVSQIRHCAYRIHARPNDFNTILRGGRLFQQYMVDMWASADQNRLNFLRNNQGMIRASLYSGLEDAVHAADRQIDLNELGRRFILPSSYTGGPRYMQQCLQDSLALARFFRKIDLFITVTCNPQWPEIQRELLPGQHPSDRPDLVARV</sequence>
<feature type="non-terminal residue" evidence="2">
    <location>
        <position position="419"/>
    </location>
</feature>
<gene>
    <name evidence="2" type="ORF">FIBSPDRAFT_1018870</name>
</gene>
<reference evidence="2 3" key="1">
    <citation type="journal article" date="2016" name="Mol. Biol. Evol.">
        <title>Comparative Genomics of Early-Diverging Mushroom-Forming Fungi Provides Insights into the Origins of Lignocellulose Decay Capabilities.</title>
        <authorList>
            <person name="Nagy L.G."/>
            <person name="Riley R."/>
            <person name="Tritt A."/>
            <person name="Adam C."/>
            <person name="Daum C."/>
            <person name="Floudas D."/>
            <person name="Sun H."/>
            <person name="Yadav J.S."/>
            <person name="Pangilinan J."/>
            <person name="Larsson K.H."/>
            <person name="Matsuura K."/>
            <person name="Barry K."/>
            <person name="Labutti K."/>
            <person name="Kuo R."/>
            <person name="Ohm R.A."/>
            <person name="Bhattacharya S.S."/>
            <person name="Shirouzu T."/>
            <person name="Yoshinaga Y."/>
            <person name="Martin F.M."/>
            <person name="Grigoriev I.V."/>
            <person name="Hibbett D.S."/>
        </authorList>
    </citation>
    <scope>NUCLEOTIDE SEQUENCE [LARGE SCALE GENOMIC DNA]</scope>
    <source>
        <strain evidence="2 3">CBS 109695</strain>
    </source>
</reference>
<dbReference type="OrthoDB" id="2272314at2759"/>